<protein>
    <submittedName>
        <fullName evidence="1">Uncharacterized protein</fullName>
    </submittedName>
</protein>
<organism evidence="1 2">
    <name type="scientific">Russula earlei</name>
    <dbReference type="NCBI Taxonomy" id="71964"/>
    <lineage>
        <taxon>Eukaryota</taxon>
        <taxon>Fungi</taxon>
        <taxon>Dikarya</taxon>
        <taxon>Basidiomycota</taxon>
        <taxon>Agaricomycotina</taxon>
        <taxon>Agaricomycetes</taxon>
        <taxon>Russulales</taxon>
        <taxon>Russulaceae</taxon>
        <taxon>Russula</taxon>
    </lineage>
</organism>
<dbReference type="EMBL" id="JAGFNK010000173">
    <property type="protein sequence ID" value="KAI9461864.1"/>
    <property type="molecule type" value="Genomic_DNA"/>
</dbReference>
<reference evidence="1" key="1">
    <citation type="submission" date="2021-03" db="EMBL/GenBank/DDBJ databases">
        <title>Evolutionary priming and transition to the ectomycorrhizal habit in an iconic lineage of mushroom-forming fungi: is preadaptation a requirement?</title>
        <authorList>
            <consortium name="DOE Joint Genome Institute"/>
            <person name="Looney B.P."/>
            <person name="Miyauchi S."/>
            <person name="Morin E."/>
            <person name="Drula E."/>
            <person name="Courty P.E."/>
            <person name="Chicoki N."/>
            <person name="Fauchery L."/>
            <person name="Kohler A."/>
            <person name="Kuo A."/>
            <person name="LaButti K."/>
            <person name="Pangilinan J."/>
            <person name="Lipzen A."/>
            <person name="Riley R."/>
            <person name="Andreopoulos W."/>
            <person name="He G."/>
            <person name="Johnson J."/>
            <person name="Barry K.W."/>
            <person name="Grigoriev I.V."/>
            <person name="Nagy L."/>
            <person name="Hibbett D."/>
            <person name="Henrissat B."/>
            <person name="Matheny P.B."/>
            <person name="Labbe J."/>
            <person name="Martin A.F."/>
        </authorList>
    </citation>
    <scope>NUCLEOTIDE SEQUENCE</scope>
    <source>
        <strain evidence="1">BPL698</strain>
    </source>
</reference>
<evidence type="ECO:0000313" key="2">
    <source>
        <dbReference type="Proteomes" id="UP001207468"/>
    </source>
</evidence>
<accession>A0ACC0U3N5</accession>
<comment type="caution">
    <text evidence="1">The sequence shown here is derived from an EMBL/GenBank/DDBJ whole genome shotgun (WGS) entry which is preliminary data.</text>
</comment>
<proteinExistence type="predicted"/>
<keyword evidence="2" id="KW-1185">Reference proteome</keyword>
<dbReference type="Proteomes" id="UP001207468">
    <property type="component" value="Unassembled WGS sequence"/>
</dbReference>
<name>A0ACC0U3N5_9AGAM</name>
<gene>
    <name evidence="1" type="ORF">F5148DRAFT_1150555</name>
</gene>
<sequence>MPRIRHMDIPSHRIFLTLTSPPPPPLWMAPPPTMVIQFMLDHSLVTQVKQQQEAHKVTKIVHPASSTPTSQMTHPSLVPEIVINPVTGPASVPTTMLVPALALGLRLSAGTQKQEGWLTHRHDRWAKVAHAGMWSSMTCIKLWPAHCAWMDEIHALIKKLGKLLHFCLQPSGCEQELMREFFTVRQVSGHPIVLSNW</sequence>
<evidence type="ECO:0000313" key="1">
    <source>
        <dbReference type="EMBL" id="KAI9461864.1"/>
    </source>
</evidence>